<comment type="caution">
    <text evidence="5">The sequence shown here is derived from an EMBL/GenBank/DDBJ whole genome shotgun (WGS) entry which is preliminary data.</text>
</comment>
<comment type="similarity">
    <text evidence="1">Belongs to the Gfa family.</text>
</comment>
<dbReference type="PROSITE" id="PS51891">
    <property type="entry name" value="CENP_V_GFA"/>
    <property type="match status" value="1"/>
</dbReference>
<feature type="domain" description="CENP-V/GFA" evidence="4">
    <location>
        <begin position="14"/>
        <end position="132"/>
    </location>
</feature>
<dbReference type="SUPFAM" id="SSF51316">
    <property type="entry name" value="Mss4-like"/>
    <property type="match status" value="1"/>
</dbReference>
<evidence type="ECO:0000259" key="4">
    <source>
        <dbReference type="PROSITE" id="PS51891"/>
    </source>
</evidence>
<dbReference type="GO" id="GO:0046872">
    <property type="term" value="F:metal ion binding"/>
    <property type="evidence" value="ECO:0007669"/>
    <property type="project" value="UniProtKB-KW"/>
</dbReference>
<dbReference type="Gene3D" id="2.170.150.70">
    <property type="match status" value="1"/>
</dbReference>
<proteinExistence type="inferred from homology"/>
<dbReference type="GO" id="GO:0016846">
    <property type="term" value="F:carbon-sulfur lyase activity"/>
    <property type="evidence" value="ECO:0007669"/>
    <property type="project" value="InterPro"/>
</dbReference>
<name>A0AA39R097_9LECA</name>
<dbReference type="PANTHER" id="PTHR28620:SF1">
    <property type="entry name" value="CENP-V_GFA DOMAIN-CONTAINING PROTEIN"/>
    <property type="match status" value="1"/>
</dbReference>
<dbReference type="InterPro" id="IPR011057">
    <property type="entry name" value="Mss4-like_sf"/>
</dbReference>
<evidence type="ECO:0000256" key="2">
    <source>
        <dbReference type="ARBA" id="ARBA00022723"/>
    </source>
</evidence>
<sequence>MGDSTPASNPKLWYEASCHCGTVKYRINLPDLSSHQVNSCNCSVCTKNGYLLVYPKPTEVEWHQGYEMLKSYEFGHKRVTHRFCGNCGSSILIDFHDGEKLGVNVRMLRDIEVDKLNFRYFDGKHKLGPEYEV</sequence>
<dbReference type="InterPro" id="IPR052355">
    <property type="entry name" value="CENP-V-like"/>
</dbReference>
<organism evidence="5 6">
    <name type="scientific">Cladonia borealis</name>
    <dbReference type="NCBI Taxonomy" id="184061"/>
    <lineage>
        <taxon>Eukaryota</taxon>
        <taxon>Fungi</taxon>
        <taxon>Dikarya</taxon>
        <taxon>Ascomycota</taxon>
        <taxon>Pezizomycotina</taxon>
        <taxon>Lecanoromycetes</taxon>
        <taxon>OSLEUM clade</taxon>
        <taxon>Lecanoromycetidae</taxon>
        <taxon>Lecanorales</taxon>
        <taxon>Lecanorineae</taxon>
        <taxon>Cladoniaceae</taxon>
        <taxon>Cladonia</taxon>
    </lineage>
</organism>
<reference evidence="5" key="1">
    <citation type="submission" date="2023-03" db="EMBL/GenBank/DDBJ databases">
        <title>Complete genome of Cladonia borealis.</title>
        <authorList>
            <person name="Park H."/>
        </authorList>
    </citation>
    <scope>NUCLEOTIDE SEQUENCE</scope>
    <source>
        <strain evidence="5">ANT050790</strain>
    </source>
</reference>
<dbReference type="Pfam" id="PF04828">
    <property type="entry name" value="GFA"/>
    <property type="match status" value="1"/>
</dbReference>
<dbReference type="Proteomes" id="UP001166286">
    <property type="component" value="Unassembled WGS sequence"/>
</dbReference>
<dbReference type="EMBL" id="JAFEKC020000013">
    <property type="protein sequence ID" value="KAK0511234.1"/>
    <property type="molecule type" value="Genomic_DNA"/>
</dbReference>
<gene>
    <name evidence="5" type="ORF">JMJ35_005807</name>
</gene>
<dbReference type="AlphaFoldDB" id="A0AA39R097"/>
<evidence type="ECO:0000313" key="6">
    <source>
        <dbReference type="Proteomes" id="UP001166286"/>
    </source>
</evidence>
<dbReference type="PANTHER" id="PTHR28620">
    <property type="entry name" value="CENTROMERE PROTEIN V"/>
    <property type="match status" value="1"/>
</dbReference>
<protein>
    <recommendedName>
        <fullName evidence="4">CENP-V/GFA domain-containing protein</fullName>
    </recommendedName>
</protein>
<keyword evidence="3" id="KW-0862">Zinc</keyword>
<dbReference type="InterPro" id="IPR006913">
    <property type="entry name" value="CENP-V/GFA"/>
</dbReference>
<evidence type="ECO:0000256" key="1">
    <source>
        <dbReference type="ARBA" id="ARBA00005495"/>
    </source>
</evidence>
<evidence type="ECO:0000256" key="3">
    <source>
        <dbReference type="ARBA" id="ARBA00022833"/>
    </source>
</evidence>
<keyword evidence="6" id="KW-1185">Reference proteome</keyword>
<accession>A0AA39R097</accession>
<evidence type="ECO:0000313" key="5">
    <source>
        <dbReference type="EMBL" id="KAK0511234.1"/>
    </source>
</evidence>
<keyword evidence="2" id="KW-0479">Metal-binding</keyword>